<accession>A0A835R2B2</accession>
<comment type="caution">
    <text evidence="1">The sequence shown here is derived from an EMBL/GenBank/DDBJ whole genome shotgun (WGS) entry which is preliminary data.</text>
</comment>
<evidence type="ECO:0000313" key="1">
    <source>
        <dbReference type="EMBL" id="KAG0478092.1"/>
    </source>
</evidence>
<gene>
    <name evidence="1" type="ORF">HPP92_012811</name>
</gene>
<dbReference type="EMBL" id="JADCNM010000006">
    <property type="protein sequence ID" value="KAG0478092.1"/>
    <property type="molecule type" value="Genomic_DNA"/>
</dbReference>
<evidence type="ECO:0000313" key="2">
    <source>
        <dbReference type="Proteomes" id="UP000639772"/>
    </source>
</evidence>
<sequence length="73" mass="7833">MKTRRVAGGMVVAADEVENKCLQQQMKSFRGAYVSEIMVFTWRRASVTGGDCCGVCDCAVACHCAVATSLVLL</sequence>
<name>A0A835R2B2_VANPL</name>
<dbReference type="Proteomes" id="UP000639772">
    <property type="component" value="Chromosome 6"/>
</dbReference>
<protein>
    <submittedName>
        <fullName evidence="1">Uncharacterized protein</fullName>
    </submittedName>
</protein>
<reference evidence="1 2" key="1">
    <citation type="journal article" date="2020" name="Nat. Food">
        <title>A phased Vanilla planifolia genome enables genetic improvement of flavour and production.</title>
        <authorList>
            <person name="Hasing T."/>
            <person name="Tang H."/>
            <person name="Brym M."/>
            <person name="Khazi F."/>
            <person name="Huang T."/>
            <person name="Chambers A.H."/>
        </authorList>
    </citation>
    <scope>NUCLEOTIDE SEQUENCE [LARGE SCALE GENOMIC DNA]</scope>
    <source>
        <tissue evidence="1">Leaf</tissue>
    </source>
</reference>
<dbReference type="AlphaFoldDB" id="A0A835R2B2"/>
<organism evidence="1 2">
    <name type="scientific">Vanilla planifolia</name>
    <name type="common">Vanilla</name>
    <dbReference type="NCBI Taxonomy" id="51239"/>
    <lineage>
        <taxon>Eukaryota</taxon>
        <taxon>Viridiplantae</taxon>
        <taxon>Streptophyta</taxon>
        <taxon>Embryophyta</taxon>
        <taxon>Tracheophyta</taxon>
        <taxon>Spermatophyta</taxon>
        <taxon>Magnoliopsida</taxon>
        <taxon>Liliopsida</taxon>
        <taxon>Asparagales</taxon>
        <taxon>Orchidaceae</taxon>
        <taxon>Vanilloideae</taxon>
        <taxon>Vanilleae</taxon>
        <taxon>Vanilla</taxon>
    </lineage>
</organism>
<proteinExistence type="predicted"/>